<reference evidence="8 9" key="1">
    <citation type="submission" date="2017-02" db="EMBL/GenBank/DDBJ databases">
        <title>Amycolatopsis azurea DSM 43854 draft genome.</title>
        <authorList>
            <person name="Mayilraj S."/>
        </authorList>
    </citation>
    <scope>NUCLEOTIDE SEQUENCE [LARGE SCALE GENOMIC DNA]</scope>
    <source>
        <strain evidence="8 9">DSM 43854</strain>
    </source>
</reference>
<organism evidence="8 9">
    <name type="scientific">Amycolatopsis azurea DSM 43854</name>
    <dbReference type="NCBI Taxonomy" id="1238180"/>
    <lineage>
        <taxon>Bacteria</taxon>
        <taxon>Bacillati</taxon>
        <taxon>Actinomycetota</taxon>
        <taxon>Actinomycetes</taxon>
        <taxon>Pseudonocardiales</taxon>
        <taxon>Pseudonocardiaceae</taxon>
        <taxon>Amycolatopsis</taxon>
    </lineage>
</organism>
<comment type="caution">
    <text evidence="8">The sequence shown here is derived from an EMBL/GenBank/DDBJ whole genome shotgun (WGS) entry which is preliminary data.</text>
</comment>
<evidence type="ECO:0000256" key="5">
    <source>
        <dbReference type="ARBA" id="ARBA00023136"/>
    </source>
</evidence>
<keyword evidence="9" id="KW-1185">Reference proteome</keyword>
<dbReference type="PANTHER" id="PTHR32322:SF2">
    <property type="entry name" value="EAMA DOMAIN-CONTAINING PROTEIN"/>
    <property type="match status" value="1"/>
</dbReference>
<feature type="transmembrane region" description="Helical" evidence="6">
    <location>
        <begin position="159"/>
        <end position="181"/>
    </location>
</feature>
<evidence type="ECO:0000256" key="1">
    <source>
        <dbReference type="ARBA" id="ARBA00004141"/>
    </source>
</evidence>
<feature type="transmembrane region" description="Helical" evidence="6">
    <location>
        <begin position="222"/>
        <end position="243"/>
    </location>
</feature>
<dbReference type="InterPro" id="IPR000620">
    <property type="entry name" value="EamA_dom"/>
</dbReference>
<evidence type="ECO:0000313" key="9">
    <source>
        <dbReference type="Proteomes" id="UP000188551"/>
    </source>
</evidence>
<dbReference type="RefSeq" id="WP_052014448.1">
    <property type="nucleotide sequence ID" value="NZ_ANMG01000032.1"/>
</dbReference>
<evidence type="ECO:0000256" key="4">
    <source>
        <dbReference type="ARBA" id="ARBA00022989"/>
    </source>
</evidence>
<protein>
    <submittedName>
        <fullName evidence="8">EamA family transporter</fullName>
    </submittedName>
</protein>
<name>A0ABX3JDV9_9PSEU</name>
<gene>
    <name evidence="8" type="ORF">B0293_15090</name>
</gene>
<accession>A0ABX3JDV9</accession>
<evidence type="ECO:0000256" key="3">
    <source>
        <dbReference type="ARBA" id="ARBA00022692"/>
    </source>
</evidence>
<feature type="domain" description="EamA" evidence="7">
    <location>
        <begin position="22"/>
        <end position="146"/>
    </location>
</feature>
<feature type="transmembrane region" description="Helical" evidence="6">
    <location>
        <begin position="104"/>
        <end position="125"/>
    </location>
</feature>
<proteinExistence type="inferred from homology"/>
<keyword evidence="3 6" id="KW-0812">Transmembrane</keyword>
<feature type="transmembrane region" description="Helical" evidence="6">
    <location>
        <begin position="46"/>
        <end position="66"/>
    </location>
</feature>
<dbReference type="EMBL" id="MUXN01000011">
    <property type="protein sequence ID" value="OOC05682.1"/>
    <property type="molecule type" value="Genomic_DNA"/>
</dbReference>
<feature type="transmembrane region" description="Helical" evidence="6">
    <location>
        <begin position="255"/>
        <end position="273"/>
    </location>
</feature>
<evidence type="ECO:0000313" key="8">
    <source>
        <dbReference type="EMBL" id="OOC05682.1"/>
    </source>
</evidence>
<evidence type="ECO:0000256" key="2">
    <source>
        <dbReference type="ARBA" id="ARBA00007362"/>
    </source>
</evidence>
<feature type="transmembrane region" description="Helical" evidence="6">
    <location>
        <begin position="188"/>
        <end position="210"/>
    </location>
</feature>
<keyword evidence="5 6" id="KW-0472">Membrane</keyword>
<comment type="similarity">
    <text evidence="2">Belongs to the EamA transporter family.</text>
</comment>
<feature type="domain" description="EamA" evidence="7">
    <location>
        <begin position="159"/>
        <end position="295"/>
    </location>
</feature>
<dbReference type="SUPFAM" id="SSF103481">
    <property type="entry name" value="Multidrug resistance efflux transporter EmrE"/>
    <property type="match status" value="2"/>
</dbReference>
<dbReference type="InterPro" id="IPR050638">
    <property type="entry name" value="AA-Vitamin_Transporters"/>
</dbReference>
<dbReference type="PANTHER" id="PTHR32322">
    <property type="entry name" value="INNER MEMBRANE TRANSPORTER"/>
    <property type="match status" value="1"/>
</dbReference>
<feature type="transmembrane region" description="Helical" evidence="6">
    <location>
        <begin position="279"/>
        <end position="297"/>
    </location>
</feature>
<feature type="transmembrane region" description="Helical" evidence="6">
    <location>
        <begin position="20"/>
        <end position="40"/>
    </location>
</feature>
<dbReference type="Pfam" id="PF00892">
    <property type="entry name" value="EamA"/>
    <property type="match status" value="2"/>
</dbReference>
<evidence type="ECO:0000259" key="7">
    <source>
        <dbReference type="Pfam" id="PF00892"/>
    </source>
</evidence>
<feature type="transmembrane region" description="Helical" evidence="6">
    <location>
        <begin position="132"/>
        <end position="153"/>
    </location>
</feature>
<dbReference type="Proteomes" id="UP000188551">
    <property type="component" value="Unassembled WGS sequence"/>
</dbReference>
<comment type="subcellular location">
    <subcellularLocation>
        <location evidence="1">Membrane</location>
        <topology evidence="1">Multi-pass membrane protein</topology>
    </subcellularLocation>
</comment>
<sequence>MISGGGARNQAVVPADRTVLPLLALYVCWGSAIPAMKLMVETIPPIGGAALVFLLSGIVLAGVARGRPRPTRRQVRTLMIAGVLLLVGGQGLATVALTEVTASLGAILAAAIPLWVVLLGGLTGVRASVASWIRLVAGFGGIVIVVLTAPGSAIGGAPWAVVAFCVAPILWAAGSLLTANVDRPLDRVVAGAVQLLAGGTVLVVVALSLGQLDPAQWADVSWTSAGAAVFLLVFDSLLGFMLYTRLLETAPAPLVSTYAYITPLVGAAIGATVLDEPLWVGAFAGGALVLGAVALELRAR</sequence>
<feature type="transmembrane region" description="Helical" evidence="6">
    <location>
        <begin position="78"/>
        <end position="98"/>
    </location>
</feature>
<keyword evidence="4 6" id="KW-1133">Transmembrane helix</keyword>
<evidence type="ECO:0000256" key="6">
    <source>
        <dbReference type="SAM" id="Phobius"/>
    </source>
</evidence>
<dbReference type="InterPro" id="IPR037185">
    <property type="entry name" value="EmrE-like"/>
</dbReference>